<name>A0A023X6B4_RUBRA</name>
<dbReference type="eggNOG" id="COG0457">
    <property type="taxonomic scope" value="Bacteria"/>
</dbReference>
<keyword evidence="4" id="KW-1185">Reference proteome</keyword>
<dbReference type="STRING" id="42256.RradSPS_2286"/>
<dbReference type="OrthoDB" id="5243383at2"/>
<evidence type="ECO:0000313" key="3">
    <source>
        <dbReference type="EMBL" id="MDX5894974.1"/>
    </source>
</evidence>
<feature type="transmembrane region" description="Helical" evidence="1">
    <location>
        <begin position="40"/>
        <end position="60"/>
    </location>
</feature>
<dbReference type="Proteomes" id="UP000025229">
    <property type="component" value="Chromosome"/>
</dbReference>
<reference evidence="2 4" key="1">
    <citation type="submission" date="2014-03" db="EMBL/GenBank/DDBJ databases">
        <title>Complete genome sequence of the Radio-Resistant Rubrobacter radiotolerans RSPS-4.</title>
        <authorList>
            <person name="Egas C.C."/>
            <person name="Barroso C.C."/>
            <person name="Froufe H.J.C."/>
            <person name="Pacheco J.J."/>
            <person name="Albuquerque L.L."/>
            <person name="da Costa M.M.S."/>
        </authorList>
    </citation>
    <scope>NUCLEOTIDE SEQUENCE [LARGE SCALE GENOMIC DNA]</scope>
    <source>
        <strain evidence="2 4">RSPS-4</strain>
    </source>
</reference>
<dbReference type="SUPFAM" id="SSF48452">
    <property type="entry name" value="TPR-like"/>
    <property type="match status" value="1"/>
</dbReference>
<dbReference type="InterPro" id="IPR011990">
    <property type="entry name" value="TPR-like_helical_dom_sf"/>
</dbReference>
<dbReference type="InterPro" id="IPR019734">
    <property type="entry name" value="TPR_rpt"/>
</dbReference>
<dbReference type="AlphaFoldDB" id="A0A023X6B4"/>
<proteinExistence type="predicted"/>
<dbReference type="SMART" id="SM00028">
    <property type="entry name" value="TPR"/>
    <property type="match status" value="2"/>
</dbReference>
<keyword evidence="1" id="KW-0812">Transmembrane</keyword>
<evidence type="ECO:0000256" key="1">
    <source>
        <dbReference type="SAM" id="Phobius"/>
    </source>
</evidence>
<dbReference type="HOGENOM" id="CLU_1446653_0_0_11"/>
<dbReference type="Proteomes" id="UP001281130">
    <property type="component" value="Unassembled WGS sequence"/>
</dbReference>
<dbReference type="KEGG" id="rrd:RradSPS_2286"/>
<dbReference type="RefSeq" id="WP_038682814.1">
    <property type="nucleotide sequence ID" value="NZ_CP007514.1"/>
</dbReference>
<gene>
    <name evidence="2" type="ORF">RradSPS_2286</name>
    <name evidence="3" type="ORF">SIL72_13180</name>
</gene>
<dbReference type="EMBL" id="JAWXXX010000001">
    <property type="protein sequence ID" value="MDX5894974.1"/>
    <property type="molecule type" value="Genomic_DNA"/>
</dbReference>
<keyword evidence="1" id="KW-0472">Membrane</keyword>
<accession>A0A023X6B4</accession>
<dbReference type="EMBL" id="CP007514">
    <property type="protein sequence ID" value="AHY47569.1"/>
    <property type="molecule type" value="Genomic_DNA"/>
</dbReference>
<organism evidence="2 4">
    <name type="scientific">Rubrobacter radiotolerans</name>
    <name type="common">Arthrobacter radiotolerans</name>
    <dbReference type="NCBI Taxonomy" id="42256"/>
    <lineage>
        <taxon>Bacteria</taxon>
        <taxon>Bacillati</taxon>
        <taxon>Actinomycetota</taxon>
        <taxon>Rubrobacteria</taxon>
        <taxon>Rubrobacterales</taxon>
        <taxon>Rubrobacteraceae</taxon>
        <taxon>Rubrobacter</taxon>
    </lineage>
</organism>
<protein>
    <submittedName>
        <fullName evidence="2">TPR repeat</fullName>
    </submittedName>
</protein>
<evidence type="ECO:0000313" key="2">
    <source>
        <dbReference type="EMBL" id="AHY47569.1"/>
    </source>
</evidence>
<keyword evidence="1" id="KW-1133">Transmembrane helix</keyword>
<sequence length="206" mass="22260">MISFVLISTLAALALLAGLAFALGRQNRDLLRARAYREFFVRLAPAFSTAVFVAGLPLVLNLTSVDNYGPTLLVYLTGAAVLTVLTARAVAPEERRATRAFRAGDYEKAADLYEELLAYRPLPRYFSALGAARDGSGDPYAALEAADQAIKRDPKLGIAYYNRASALAALGENSRARSDLQTVFEVDSGRKLRDAAGEALDSLERL</sequence>
<dbReference type="Gene3D" id="1.25.40.10">
    <property type="entry name" value="Tetratricopeptide repeat domain"/>
    <property type="match status" value="1"/>
</dbReference>
<reference evidence="3" key="2">
    <citation type="submission" date="2023-11" db="EMBL/GenBank/DDBJ databases">
        <title>MicrobeMod: A computational toolkit for identifying prokaryotic methylation and restriction-modification with nanopore sequencing.</title>
        <authorList>
            <person name="Crits-Christoph A."/>
            <person name="Kang S.C."/>
            <person name="Lee H."/>
            <person name="Ostrov N."/>
        </authorList>
    </citation>
    <scope>NUCLEOTIDE SEQUENCE</scope>
    <source>
        <strain evidence="3">ATCC 51242</strain>
    </source>
</reference>
<evidence type="ECO:0000313" key="4">
    <source>
        <dbReference type="Proteomes" id="UP000025229"/>
    </source>
</evidence>
<feature type="transmembrane region" description="Helical" evidence="1">
    <location>
        <begin position="72"/>
        <end position="91"/>
    </location>
</feature>